<protein>
    <submittedName>
        <fullName evidence="2">PadR family transcriptional regulator</fullName>
    </submittedName>
</protein>
<dbReference type="InterPro" id="IPR036390">
    <property type="entry name" value="WH_DNA-bd_sf"/>
</dbReference>
<evidence type="ECO:0000256" key="1">
    <source>
        <dbReference type="SAM" id="MobiDB-lite"/>
    </source>
</evidence>
<gene>
    <name evidence="2" type="ORF">NX801_28980</name>
</gene>
<name>A0ABT2CQ89_9ACTN</name>
<dbReference type="SUPFAM" id="SSF46785">
    <property type="entry name" value="Winged helix' DNA-binding domain"/>
    <property type="match status" value="1"/>
</dbReference>
<sequence length="223" mass="23689">MDHMNGADSMDADTSSTAAPALPGADSPAALLALGLLLERPMTPDELARTAAERATDSTLEGLLAPEPQEFAAVAGALGAAGLTEAVARADGTAHALTDRGRAEFARRVVARLATPDRRPPAFLTAVGYLGALDPERATAALRERVERLRERARRTERALAAGAGVPRLFLIENEYALGMCRAELAWVEEVLAEIGAGTLSWPRVRVTENGWEWEPAEDIAGR</sequence>
<comment type="caution">
    <text evidence="2">The sequence shown here is derived from an EMBL/GenBank/DDBJ whole genome shotgun (WGS) entry which is preliminary data.</text>
</comment>
<accession>A0ABT2CQ89</accession>
<evidence type="ECO:0000313" key="2">
    <source>
        <dbReference type="EMBL" id="MCS0639599.1"/>
    </source>
</evidence>
<proteinExistence type="predicted"/>
<dbReference type="EMBL" id="JANUGQ010000039">
    <property type="protein sequence ID" value="MCS0639599.1"/>
    <property type="molecule type" value="Genomic_DNA"/>
</dbReference>
<dbReference type="Proteomes" id="UP001431313">
    <property type="component" value="Unassembled WGS sequence"/>
</dbReference>
<dbReference type="RefSeq" id="WP_258790926.1">
    <property type="nucleotide sequence ID" value="NZ_JANUGQ010000039.1"/>
</dbReference>
<reference evidence="2" key="1">
    <citation type="submission" date="2022-08" db="EMBL/GenBank/DDBJ databases">
        <authorList>
            <person name="Somphong A."/>
            <person name="Phongsopitanun W."/>
        </authorList>
    </citation>
    <scope>NUCLEOTIDE SEQUENCE</scope>
    <source>
        <strain evidence="2">LP05-1</strain>
    </source>
</reference>
<keyword evidence="3" id="KW-1185">Reference proteome</keyword>
<feature type="region of interest" description="Disordered" evidence="1">
    <location>
        <begin position="1"/>
        <end position="23"/>
    </location>
</feature>
<organism evidence="2 3">
    <name type="scientific">Streptomyces pyxinae</name>
    <dbReference type="NCBI Taxonomy" id="2970734"/>
    <lineage>
        <taxon>Bacteria</taxon>
        <taxon>Bacillati</taxon>
        <taxon>Actinomycetota</taxon>
        <taxon>Actinomycetes</taxon>
        <taxon>Kitasatosporales</taxon>
        <taxon>Streptomycetaceae</taxon>
        <taxon>Streptomyces</taxon>
    </lineage>
</organism>
<evidence type="ECO:0000313" key="3">
    <source>
        <dbReference type="Proteomes" id="UP001431313"/>
    </source>
</evidence>